<dbReference type="SUPFAM" id="SSF50891">
    <property type="entry name" value="Cyclophilin-like"/>
    <property type="match status" value="1"/>
</dbReference>
<dbReference type="InterPro" id="IPR002130">
    <property type="entry name" value="Cyclophilin-type_PPIase_dom"/>
</dbReference>
<proteinExistence type="predicted"/>
<dbReference type="PROSITE" id="PS50072">
    <property type="entry name" value="CSA_PPIASE_2"/>
    <property type="match status" value="1"/>
</dbReference>
<dbReference type="EMBL" id="CAKOGP040001068">
    <property type="protein sequence ID" value="CAJ1941730.1"/>
    <property type="molecule type" value="Genomic_DNA"/>
</dbReference>
<dbReference type="Pfam" id="PF00160">
    <property type="entry name" value="Pro_isomerase"/>
    <property type="match status" value="1"/>
</dbReference>
<organism evidence="3 4">
    <name type="scientific">Cylindrotheca closterium</name>
    <dbReference type="NCBI Taxonomy" id="2856"/>
    <lineage>
        <taxon>Eukaryota</taxon>
        <taxon>Sar</taxon>
        <taxon>Stramenopiles</taxon>
        <taxon>Ochrophyta</taxon>
        <taxon>Bacillariophyta</taxon>
        <taxon>Bacillariophyceae</taxon>
        <taxon>Bacillariophycidae</taxon>
        <taxon>Bacillariales</taxon>
        <taxon>Bacillariaceae</taxon>
        <taxon>Cylindrotheca</taxon>
    </lineage>
</organism>
<comment type="caution">
    <text evidence="3">The sequence shown here is derived from an EMBL/GenBank/DDBJ whole genome shotgun (WGS) entry which is preliminary data.</text>
</comment>
<feature type="region of interest" description="Disordered" evidence="1">
    <location>
        <begin position="110"/>
        <end position="134"/>
    </location>
</feature>
<gene>
    <name evidence="3" type="ORF">CYCCA115_LOCUS7640</name>
</gene>
<feature type="domain" description="PPIase cyclophilin-type" evidence="2">
    <location>
        <begin position="67"/>
        <end position="216"/>
    </location>
</feature>
<name>A0AAD2CS45_9STRA</name>
<accession>A0AAD2CS45</accession>
<evidence type="ECO:0000313" key="3">
    <source>
        <dbReference type="EMBL" id="CAJ1941730.1"/>
    </source>
</evidence>
<evidence type="ECO:0000313" key="4">
    <source>
        <dbReference type="Proteomes" id="UP001295423"/>
    </source>
</evidence>
<evidence type="ECO:0000259" key="2">
    <source>
        <dbReference type="PROSITE" id="PS50072"/>
    </source>
</evidence>
<dbReference type="Gene3D" id="2.40.100.10">
    <property type="entry name" value="Cyclophilin-like"/>
    <property type="match status" value="1"/>
</dbReference>
<feature type="region of interest" description="Disordered" evidence="1">
    <location>
        <begin position="1"/>
        <end position="39"/>
    </location>
</feature>
<sequence>MDAQLDAQEQQLRRTSASKPQNHPNIVQLETPREEGGNDFQQSCLYRSLSDLSEEELQPVEGQRHMVAPPIGVHFMEMVTTGYFNSGVPFMRCIKNFLCQFGLNSDPTAKQKLPTKGSIEDDPNWLPEGPNHRENKQGVKRFARGYLAYAGGGKKSRGTQLIVALKENGPLAGGSPWEVPWGELVGADSFQTLGKIYTGYGENGPPQGRLMKEGASDAVREEWPKLDYINSCQLVDERFQEQPLRVVDFN</sequence>
<keyword evidence="4" id="KW-1185">Reference proteome</keyword>
<dbReference type="InterPro" id="IPR029000">
    <property type="entry name" value="Cyclophilin-like_dom_sf"/>
</dbReference>
<protein>
    <recommendedName>
        <fullName evidence="2">PPIase cyclophilin-type domain-containing protein</fullName>
    </recommendedName>
</protein>
<dbReference type="AlphaFoldDB" id="A0AAD2CS45"/>
<evidence type="ECO:0000256" key="1">
    <source>
        <dbReference type="SAM" id="MobiDB-lite"/>
    </source>
</evidence>
<feature type="compositionally biased region" description="Polar residues" evidence="1">
    <location>
        <begin position="7"/>
        <end position="25"/>
    </location>
</feature>
<dbReference type="Proteomes" id="UP001295423">
    <property type="component" value="Unassembled WGS sequence"/>
</dbReference>
<reference evidence="3" key="1">
    <citation type="submission" date="2023-08" db="EMBL/GenBank/DDBJ databases">
        <authorList>
            <person name="Audoor S."/>
            <person name="Bilcke G."/>
        </authorList>
    </citation>
    <scope>NUCLEOTIDE SEQUENCE</scope>
</reference>
<dbReference type="GO" id="GO:0003755">
    <property type="term" value="F:peptidyl-prolyl cis-trans isomerase activity"/>
    <property type="evidence" value="ECO:0007669"/>
    <property type="project" value="InterPro"/>
</dbReference>